<feature type="region of interest" description="Disordered" evidence="1">
    <location>
        <begin position="63"/>
        <end position="190"/>
    </location>
</feature>
<dbReference type="PANTHER" id="PTHR46207">
    <property type="entry name" value="PROTEIN RCC2"/>
    <property type="match status" value="1"/>
</dbReference>
<name>A0A4Y7L7A7_PAPSO</name>
<dbReference type="GO" id="GO:0031267">
    <property type="term" value="F:small GTPase binding"/>
    <property type="evidence" value="ECO:0007669"/>
    <property type="project" value="TreeGrafter"/>
</dbReference>
<dbReference type="GO" id="GO:0016020">
    <property type="term" value="C:membrane"/>
    <property type="evidence" value="ECO:0007669"/>
    <property type="project" value="TreeGrafter"/>
</dbReference>
<reference evidence="2 3" key="1">
    <citation type="journal article" date="2018" name="Science">
        <title>The opium poppy genome and morphinan production.</title>
        <authorList>
            <person name="Guo L."/>
            <person name="Winzer T."/>
            <person name="Yang X."/>
            <person name="Li Y."/>
            <person name="Ning Z."/>
            <person name="He Z."/>
            <person name="Teodor R."/>
            <person name="Lu Y."/>
            <person name="Bowser T.A."/>
            <person name="Graham I.A."/>
            <person name="Ye K."/>
        </authorList>
    </citation>
    <scope>NUCLEOTIDE SEQUENCE [LARGE SCALE GENOMIC DNA]</scope>
    <source>
        <strain evidence="3">cv. HN1</strain>
        <tissue evidence="2">Leaves</tissue>
    </source>
</reference>
<gene>
    <name evidence="2" type="ORF">C5167_042739</name>
</gene>
<proteinExistence type="predicted"/>
<accession>A0A4Y7L7A7</accession>
<dbReference type="STRING" id="3469.A0A4Y7L7A7"/>
<evidence type="ECO:0000313" key="3">
    <source>
        <dbReference type="Proteomes" id="UP000316621"/>
    </source>
</evidence>
<keyword evidence="3" id="KW-1185">Reference proteome</keyword>
<organism evidence="2 3">
    <name type="scientific">Papaver somniferum</name>
    <name type="common">Opium poppy</name>
    <dbReference type="NCBI Taxonomy" id="3469"/>
    <lineage>
        <taxon>Eukaryota</taxon>
        <taxon>Viridiplantae</taxon>
        <taxon>Streptophyta</taxon>
        <taxon>Embryophyta</taxon>
        <taxon>Tracheophyta</taxon>
        <taxon>Spermatophyta</taxon>
        <taxon>Magnoliopsida</taxon>
        <taxon>Ranunculales</taxon>
        <taxon>Papaveraceae</taxon>
        <taxon>Papaveroideae</taxon>
        <taxon>Papaver</taxon>
    </lineage>
</organism>
<dbReference type="OMA" id="VACGSCY"/>
<sequence length="190" mass="20010">MLRMENLDMVPKDQNVQRIPKKVDVLEGMHVMSVACGSCYSMVVVDRTNVGDKLDQLDVYDGKASEVGTADAKVKSPAPKKGGAKSSSIKRKKSEDLLESAEPKAKDPAPSTDGAKASSNKGKKLKDSPEFENEEDESDGGACENGSDAKKPAAGKGTGCGRGRPPSAEKKSMRLRGGGTGGKRGRARKS</sequence>
<dbReference type="AlphaFoldDB" id="A0A4Y7L7A7"/>
<dbReference type="Gramene" id="RZC80159">
    <property type="protein sequence ID" value="RZC80159"/>
    <property type="gene ID" value="C5167_042739"/>
</dbReference>
<dbReference type="EMBL" id="CM010724">
    <property type="protein sequence ID" value="RZC80159.1"/>
    <property type="molecule type" value="Genomic_DNA"/>
</dbReference>
<evidence type="ECO:0000256" key="1">
    <source>
        <dbReference type="SAM" id="MobiDB-lite"/>
    </source>
</evidence>
<feature type="compositionally biased region" description="Basic and acidic residues" evidence="1">
    <location>
        <begin position="93"/>
        <end position="107"/>
    </location>
</feature>
<protein>
    <submittedName>
        <fullName evidence="2">Uncharacterized protein</fullName>
    </submittedName>
</protein>
<dbReference type="Proteomes" id="UP000316621">
    <property type="component" value="Chromosome 10"/>
</dbReference>
<evidence type="ECO:0000313" key="2">
    <source>
        <dbReference type="EMBL" id="RZC80159.1"/>
    </source>
</evidence>
<feature type="compositionally biased region" description="Acidic residues" evidence="1">
    <location>
        <begin position="130"/>
        <end position="139"/>
    </location>
</feature>
<dbReference type="PANTHER" id="PTHR46207:SF1">
    <property type="entry name" value="PROTEIN RCC2"/>
    <property type="match status" value="1"/>
</dbReference>
<dbReference type="InterPro" id="IPR028641">
    <property type="entry name" value="RCC2"/>
</dbReference>